<dbReference type="InterPro" id="IPR008967">
    <property type="entry name" value="p53-like_TF_DNA-bd_sf"/>
</dbReference>
<dbReference type="Gene3D" id="2.60.40.820">
    <property type="entry name" value="Transcription factor, T-box"/>
    <property type="match status" value="1"/>
</dbReference>
<feature type="region of interest" description="Disordered" evidence="6">
    <location>
        <begin position="412"/>
        <end position="444"/>
    </location>
</feature>
<sequence length="644" mass="70465">MAVTAYQNPQLSQLKVDYNPFAKGLKEESSSPLGLKLKLNSEKDLHKGGGTTTNEQHPLKKSLKSLLANHKPKSLKAVDAKPSGSSDLQKNSTTDEDQSAAGVTGECSGNSRPAQKLFSELIREAHVSLHRCNVEQLAITNGTSPRTEQTQTKTTALKITECNSPEGQDDGDGLSPTPSIAELVYFFSNDHDLGMEFSNTEAIDVPCSPPSKVEANAQEPSPQVQLIPAKRTCKQKKKSRQRKLLDVDQDIDPSYGRMHPNLEEVEEQLFISFTSKEALKLHLADSSDGPESQPQTAPEGPVLQQTTDTPENETTDEIERIAAFEKILLRDLKLLRHRQVIHPVLQEVGLKMSLLDTTLAIDLQYLGVRLPIPPPGVSLEPLTQELPPPPGISAAFVSRTGKTTDVTQIKGWREKYTPSEAPPTPTPTTPEAGPSSDPPKKNLSAFCSDMLDEYLENEAKLIDERADSFSQSAVEPLVYELPTRSTSYVRTLDSVLKKQTSSSPTSDLISGFIPPSKRPKLTLKEAKKPRKEKLKRGPKPKNREEPPLGSTPSLSPTESNLLPKQPGLHIPAAPTPSEHTAPLPVPLKPRKQHLKVRFNESEPSPLPHQPKLRKLKPKPSSQTLSLHTARPLGLRGYGPVGVGL</sequence>
<feature type="compositionally biased region" description="Low complexity" evidence="6">
    <location>
        <begin position="547"/>
        <end position="559"/>
    </location>
</feature>
<keyword evidence="3" id="KW-0804">Transcription</keyword>
<dbReference type="GO" id="GO:0003700">
    <property type="term" value="F:DNA-binding transcription factor activity"/>
    <property type="evidence" value="ECO:0007669"/>
    <property type="project" value="InterPro"/>
</dbReference>
<dbReference type="InterPro" id="IPR046360">
    <property type="entry name" value="T-box_DNA-bd"/>
</dbReference>
<dbReference type="GO" id="GO:0005634">
    <property type="term" value="C:nucleus"/>
    <property type="evidence" value="ECO:0007669"/>
    <property type="project" value="UniProtKB-SubCell"/>
</dbReference>
<feature type="region of interest" description="Disordered" evidence="6">
    <location>
        <begin position="25"/>
        <end position="58"/>
    </location>
</feature>
<name>A0AAD9EVL6_DISEL</name>
<keyword evidence="4 5" id="KW-0539">Nucleus</keyword>
<evidence type="ECO:0000256" key="6">
    <source>
        <dbReference type="SAM" id="MobiDB-lite"/>
    </source>
</evidence>
<evidence type="ECO:0000256" key="5">
    <source>
        <dbReference type="PROSITE-ProRule" id="PRU00201"/>
    </source>
</evidence>
<feature type="compositionally biased region" description="Basic residues" evidence="6">
    <location>
        <begin position="517"/>
        <end position="540"/>
    </location>
</feature>
<dbReference type="GO" id="GO:0003677">
    <property type="term" value="F:DNA binding"/>
    <property type="evidence" value="ECO:0007669"/>
    <property type="project" value="UniProtKB-UniRule"/>
</dbReference>
<dbReference type="EMBL" id="JASDAP010000120">
    <property type="protein sequence ID" value="KAK1875480.1"/>
    <property type="molecule type" value="Genomic_DNA"/>
</dbReference>
<accession>A0AAD9EVL6</accession>
<comment type="subcellular location">
    <subcellularLocation>
        <location evidence="5">Nucleus</location>
    </subcellularLocation>
</comment>
<dbReference type="SUPFAM" id="SSF49417">
    <property type="entry name" value="p53-like transcription factors"/>
    <property type="match status" value="1"/>
</dbReference>
<organism evidence="8 9">
    <name type="scientific">Dissostichus eleginoides</name>
    <name type="common">Patagonian toothfish</name>
    <name type="synonym">Dissostichus amissus</name>
    <dbReference type="NCBI Taxonomy" id="100907"/>
    <lineage>
        <taxon>Eukaryota</taxon>
        <taxon>Metazoa</taxon>
        <taxon>Chordata</taxon>
        <taxon>Craniata</taxon>
        <taxon>Vertebrata</taxon>
        <taxon>Euteleostomi</taxon>
        <taxon>Actinopterygii</taxon>
        <taxon>Neopterygii</taxon>
        <taxon>Teleostei</taxon>
        <taxon>Neoteleostei</taxon>
        <taxon>Acanthomorphata</taxon>
        <taxon>Eupercaria</taxon>
        <taxon>Perciformes</taxon>
        <taxon>Notothenioidei</taxon>
        <taxon>Nototheniidae</taxon>
        <taxon>Dissostichus</taxon>
    </lineage>
</organism>
<evidence type="ECO:0000256" key="4">
    <source>
        <dbReference type="ARBA" id="ARBA00023242"/>
    </source>
</evidence>
<evidence type="ECO:0000256" key="3">
    <source>
        <dbReference type="ARBA" id="ARBA00023163"/>
    </source>
</evidence>
<dbReference type="PROSITE" id="PS50252">
    <property type="entry name" value="TBOX_3"/>
    <property type="match status" value="1"/>
</dbReference>
<dbReference type="InterPro" id="IPR036960">
    <property type="entry name" value="T-box_sf"/>
</dbReference>
<comment type="caution">
    <text evidence="8">The sequence shown here is derived from an EMBL/GenBank/DDBJ whole genome shotgun (WGS) entry which is preliminary data.</text>
</comment>
<keyword evidence="9" id="KW-1185">Reference proteome</keyword>
<comment type="caution">
    <text evidence="5">Lacks conserved residue(s) required for the propagation of feature annotation.</text>
</comment>
<proteinExistence type="predicted"/>
<gene>
    <name evidence="8" type="ORF">KUDE01_006733</name>
</gene>
<dbReference type="Proteomes" id="UP001228049">
    <property type="component" value="Unassembled WGS sequence"/>
</dbReference>
<dbReference type="AlphaFoldDB" id="A0AAD9EVL6"/>
<evidence type="ECO:0000259" key="7">
    <source>
        <dbReference type="PROSITE" id="PS50252"/>
    </source>
</evidence>
<evidence type="ECO:0000256" key="2">
    <source>
        <dbReference type="ARBA" id="ARBA00023125"/>
    </source>
</evidence>
<evidence type="ECO:0000313" key="9">
    <source>
        <dbReference type="Proteomes" id="UP001228049"/>
    </source>
</evidence>
<feature type="compositionally biased region" description="Polar residues" evidence="6">
    <location>
        <begin position="497"/>
        <end position="508"/>
    </location>
</feature>
<feature type="region of interest" description="Disordered" evidence="6">
    <location>
        <begin position="283"/>
        <end position="315"/>
    </location>
</feature>
<protein>
    <submittedName>
        <fullName evidence="8">MAX associated protein</fullName>
    </submittedName>
</protein>
<dbReference type="Pfam" id="PF00907">
    <property type="entry name" value="T-box"/>
    <property type="match status" value="1"/>
</dbReference>
<feature type="compositionally biased region" description="Gly residues" evidence="6">
    <location>
        <begin position="635"/>
        <end position="644"/>
    </location>
</feature>
<evidence type="ECO:0000256" key="1">
    <source>
        <dbReference type="ARBA" id="ARBA00023015"/>
    </source>
</evidence>
<reference evidence="8" key="1">
    <citation type="submission" date="2023-04" db="EMBL/GenBank/DDBJ databases">
        <title>Chromosome-level genome of Chaenocephalus aceratus.</title>
        <authorList>
            <person name="Park H."/>
        </authorList>
    </citation>
    <scope>NUCLEOTIDE SEQUENCE</scope>
    <source>
        <strain evidence="8">DE</strain>
        <tissue evidence="8">Muscle</tissue>
    </source>
</reference>
<feature type="compositionally biased region" description="Polar residues" evidence="6">
    <location>
        <begin position="83"/>
        <end position="92"/>
    </location>
</feature>
<keyword evidence="2 5" id="KW-0238">DNA-binding</keyword>
<dbReference type="GO" id="GO:0045893">
    <property type="term" value="P:positive regulation of DNA-templated transcription"/>
    <property type="evidence" value="ECO:0007669"/>
    <property type="project" value="InterPro"/>
</dbReference>
<feature type="domain" description="T-box" evidence="7">
    <location>
        <begin position="1"/>
        <end position="27"/>
    </location>
</feature>
<keyword evidence="1" id="KW-0805">Transcription regulation</keyword>
<feature type="region of interest" description="Disordered" evidence="6">
    <location>
        <begin position="496"/>
        <end position="644"/>
    </location>
</feature>
<feature type="region of interest" description="Disordered" evidence="6">
    <location>
        <begin position="73"/>
        <end position="112"/>
    </location>
</feature>
<evidence type="ECO:0000313" key="8">
    <source>
        <dbReference type="EMBL" id="KAK1875480.1"/>
    </source>
</evidence>